<dbReference type="InterPro" id="IPR032466">
    <property type="entry name" value="Metal_Hydrolase"/>
</dbReference>
<dbReference type="GO" id="GO:0016788">
    <property type="term" value="F:hydrolase activity, acting on ester bonds"/>
    <property type="evidence" value="ECO:0007669"/>
    <property type="project" value="InterPro"/>
</dbReference>
<dbReference type="EMBL" id="LR130778">
    <property type="protein sequence ID" value="VDN47688.1"/>
    <property type="molecule type" value="Genomic_DNA"/>
</dbReference>
<feature type="binding site" evidence="3">
    <location>
        <position position="153"/>
    </location>
    <ligand>
        <name>a divalent metal cation</name>
        <dbReference type="ChEBI" id="CHEBI:60240"/>
        <label>2</label>
    </ligand>
</feature>
<keyword evidence="1 3" id="KW-0479">Metal-binding</keyword>
<dbReference type="SUPFAM" id="SSF51556">
    <property type="entry name" value="Metallo-dependent hydrolases"/>
    <property type="match status" value="1"/>
</dbReference>
<evidence type="ECO:0000256" key="1">
    <source>
        <dbReference type="ARBA" id="ARBA00022723"/>
    </source>
</evidence>
<proteinExistence type="predicted"/>
<dbReference type="Pfam" id="PF01026">
    <property type="entry name" value="TatD_DNase"/>
    <property type="match status" value="1"/>
</dbReference>
<evidence type="ECO:0000313" key="5">
    <source>
        <dbReference type="Proteomes" id="UP000279029"/>
    </source>
</evidence>
<dbReference type="GO" id="GO:0046872">
    <property type="term" value="F:metal ion binding"/>
    <property type="evidence" value="ECO:0007669"/>
    <property type="project" value="UniProtKB-KW"/>
</dbReference>
<dbReference type="GO" id="GO:0005829">
    <property type="term" value="C:cytosol"/>
    <property type="evidence" value="ECO:0007669"/>
    <property type="project" value="TreeGrafter"/>
</dbReference>
<name>A0A3P7PFK7_9FIRM</name>
<feature type="binding site" evidence="3">
    <location>
        <position position="6"/>
    </location>
    <ligand>
        <name>a divalent metal cation</name>
        <dbReference type="ChEBI" id="CHEBI:60240"/>
        <label>1</label>
    </ligand>
</feature>
<keyword evidence="5" id="KW-1185">Reference proteome</keyword>
<gene>
    <name evidence="4" type="primary">dayD</name>
    <name evidence="4" type="ORF">PATL70BA_1795</name>
</gene>
<dbReference type="GO" id="GO:0004536">
    <property type="term" value="F:DNA nuclease activity"/>
    <property type="evidence" value="ECO:0007669"/>
    <property type="project" value="InterPro"/>
</dbReference>
<evidence type="ECO:0000256" key="2">
    <source>
        <dbReference type="ARBA" id="ARBA00022801"/>
    </source>
</evidence>
<dbReference type="RefSeq" id="WP_125136953.1">
    <property type="nucleotide sequence ID" value="NZ_LR130778.1"/>
</dbReference>
<dbReference type="EC" id="3.1.-.-" evidence="4"/>
<dbReference type="PROSITE" id="PS01091">
    <property type="entry name" value="TATD_3"/>
    <property type="match status" value="1"/>
</dbReference>
<dbReference type="PIRSF" id="PIRSF005902">
    <property type="entry name" value="DNase_TatD"/>
    <property type="match status" value="1"/>
</dbReference>
<dbReference type="Proteomes" id="UP000279029">
    <property type="component" value="Chromosome"/>
</dbReference>
<feature type="binding site" evidence="3">
    <location>
        <position position="203"/>
    </location>
    <ligand>
        <name>a divalent metal cation</name>
        <dbReference type="ChEBI" id="CHEBI:60240"/>
        <label>1</label>
    </ligand>
</feature>
<dbReference type="InterPro" id="IPR001130">
    <property type="entry name" value="TatD-like"/>
</dbReference>
<feature type="binding site" evidence="3">
    <location>
        <position position="92"/>
    </location>
    <ligand>
        <name>a divalent metal cation</name>
        <dbReference type="ChEBI" id="CHEBI:60240"/>
        <label>1</label>
    </ligand>
</feature>
<dbReference type="CDD" id="cd01310">
    <property type="entry name" value="TatD_DNAse"/>
    <property type="match status" value="1"/>
</dbReference>
<evidence type="ECO:0000256" key="3">
    <source>
        <dbReference type="PIRSR" id="PIRSR005902-1"/>
    </source>
</evidence>
<dbReference type="PANTHER" id="PTHR46124:SF2">
    <property type="entry name" value="D-AMINOACYL-TRNA DEACYLASE"/>
    <property type="match status" value="1"/>
</dbReference>
<feature type="binding site" evidence="3">
    <location>
        <position position="128"/>
    </location>
    <ligand>
        <name>a divalent metal cation</name>
        <dbReference type="ChEBI" id="CHEBI:60240"/>
        <label>2</label>
    </ligand>
</feature>
<dbReference type="KEGG" id="cbar:PATL70BA_1795"/>
<dbReference type="AlphaFoldDB" id="A0A3P7PFK7"/>
<protein>
    <submittedName>
        <fullName evidence="4">D-amino acyl-tRNA deacylase</fullName>
        <ecNumber evidence="4">3.1.-.-</ecNumber>
    </submittedName>
</protein>
<dbReference type="OrthoDB" id="9810005at2"/>
<reference evidence="4 5" key="1">
    <citation type="submission" date="2018-09" db="EMBL/GenBank/DDBJ databases">
        <authorList>
            <person name="Postec A."/>
        </authorList>
    </citation>
    <scope>NUCLEOTIDE SEQUENCE [LARGE SCALE GENOMIC DNA]</scope>
    <source>
        <strain evidence="4">70B-A</strain>
    </source>
</reference>
<dbReference type="NCBIfam" id="TIGR00010">
    <property type="entry name" value="YchF/TatD family DNA exonuclease"/>
    <property type="match status" value="1"/>
</dbReference>
<accession>A0A3P7PFK7</accession>
<dbReference type="Gene3D" id="3.20.20.140">
    <property type="entry name" value="Metal-dependent hydrolases"/>
    <property type="match status" value="1"/>
</dbReference>
<dbReference type="InterPro" id="IPR015991">
    <property type="entry name" value="TatD/YcfH-like"/>
</dbReference>
<dbReference type="PANTHER" id="PTHR46124">
    <property type="entry name" value="D-AMINOACYL-TRNA DEACYLASE"/>
    <property type="match status" value="1"/>
</dbReference>
<dbReference type="InterPro" id="IPR018228">
    <property type="entry name" value="DNase_TatD-rel_CS"/>
</dbReference>
<dbReference type="FunFam" id="3.20.20.140:FF:000005">
    <property type="entry name" value="TatD family hydrolase"/>
    <property type="match status" value="1"/>
</dbReference>
<evidence type="ECO:0000313" key="4">
    <source>
        <dbReference type="EMBL" id="VDN47688.1"/>
    </source>
</evidence>
<feature type="binding site" evidence="3">
    <location>
        <position position="8"/>
    </location>
    <ligand>
        <name>a divalent metal cation</name>
        <dbReference type="ChEBI" id="CHEBI:60240"/>
        <label>1</label>
    </ligand>
</feature>
<keyword evidence="2 4" id="KW-0378">Hydrolase</keyword>
<organism evidence="4 5">
    <name type="scientific">Petrocella atlantisensis</name>
    <dbReference type="NCBI Taxonomy" id="2173034"/>
    <lineage>
        <taxon>Bacteria</taxon>
        <taxon>Bacillati</taxon>
        <taxon>Bacillota</taxon>
        <taxon>Clostridia</taxon>
        <taxon>Lachnospirales</taxon>
        <taxon>Vallitaleaceae</taxon>
        <taxon>Petrocella</taxon>
    </lineage>
</organism>
<sequence>MIFESHAHYDDKSFSEDREAILKKVKETGVGIIINTASSMKSSRQSLELAKMHSSIYTSIGVHPHDVQTMKEHDLELLLAMSVYEKVVAIGEIGLDYHYDTVPHEVQKLWFRHQIKLAVDLDLPMIIHSREASKDTYDVLFENKGHKVGGVIHCFSGSVETALRYVKLGYYIGIGGVITFKNAKKLVEVVREVPIENLLVETDAPYLAPMPFRGQRNDSSMLPYIIEEIAKIKGLTTEEVTQATWDNGIKLFRLQAISSQT</sequence>